<dbReference type="PANTHER" id="PTHR19282">
    <property type="entry name" value="TETRASPANIN"/>
    <property type="match status" value="1"/>
</dbReference>
<keyword evidence="7" id="KW-1185">Reference proteome</keyword>
<dbReference type="Pfam" id="PF00335">
    <property type="entry name" value="Tetraspanin"/>
    <property type="match status" value="1"/>
</dbReference>
<comment type="subcellular location">
    <subcellularLocation>
        <location evidence="1">Membrane</location>
        <topology evidence="1">Multi-pass membrane protein</topology>
    </subcellularLocation>
</comment>
<sequence>MNWNKFFTGTPDHGHEDETETEDEEDITDSNGTVSTDKRPHFLGMHFHRFSHNDYSQRCVKLTFLIINAATFLAGNVAIVTSTWTLTDDSIMSRLIGQRFFITTLLFIGLIASLVSSLGIIGLLRKRRKLLNIYALCYLSFLCTMFITAIMCFWIFDEITRKIQDDMISSIETYHSSFSSREAWDNTHRYLKCCGIKSAKDWSKYRIDIPKSCCARRLDECLQMTEAVAYKSGCLRNAVLLWKSYMHTISMVTLLLFVVIAETRRPLISIQIKIIRDTDKTTELYLEREIHR</sequence>
<feature type="region of interest" description="Disordered" evidence="5">
    <location>
        <begin position="1"/>
        <end position="35"/>
    </location>
</feature>
<feature type="transmembrane region" description="Helical" evidence="6">
    <location>
        <begin position="100"/>
        <end position="124"/>
    </location>
</feature>
<dbReference type="SUPFAM" id="SSF48652">
    <property type="entry name" value="Tetraspanin"/>
    <property type="match status" value="1"/>
</dbReference>
<accession>A0AAJ7RXM7</accession>
<organism evidence="7 8">
    <name type="scientific">Ceratina calcarata</name>
    <dbReference type="NCBI Taxonomy" id="156304"/>
    <lineage>
        <taxon>Eukaryota</taxon>
        <taxon>Metazoa</taxon>
        <taxon>Ecdysozoa</taxon>
        <taxon>Arthropoda</taxon>
        <taxon>Hexapoda</taxon>
        <taxon>Insecta</taxon>
        <taxon>Pterygota</taxon>
        <taxon>Neoptera</taxon>
        <taxon>Endopterygota</taxon>
        <taxon>Hymenoptera</taxon>
        <taxon>Apocrita</taxon>
        <taxon>Aculeata</taxon>
        <taxon>Apoidea</taxon>
        <taxon>Anthophila</taxon>
        <taxon>Apidae</taxon>
        <taxon>Ceratina</taxon>
        <taxon>Zadontomerus</taxon>
    </lineage>
</organism>
<dbReference type="Gene3D" id="1.10.1450.10">
    <property type="entry name" value="Tetraspanin"/>
    <property type="match status" value="1"/>
</dbReference>
<dbReference type="RefSeq" id="XP_026667180.1">
    <property type="nucleotide sequence ID" value="XM_026811379.1"/>
</dbReference>
<evidence type="ECO:0000313" key="8">
    <source>
        <dbReference type="RefSeq" id="XP_026667180.1"/>
    </source>
</evidence>
<dbReference type="PANTHER" id="PTHR19282:SF477">
    <property type="entry name" value="TETRASPANIN"/>
    <property type="match status" value="1"/>
</dbReference>
<dbReference type="GO" id="GO:0005886">
    <property type="term" value="C:plasma membrane"/>
    <property type="evidence" value="ECO:0007669"/>
    <property type="project" value="TreeGrafter"/>
</dbReference>
<feature type="transmembrane region" description="Helical" evidence="6">
    <location>
        <begin position="245"/>
        <end position="263"/>
    </location>
</feature>
<proteinExistence type="predicted"/>
<dbReference type="InterPro" id="IPR018499">
    <property type="entry name" value="Tetraspanin/Peripherin"/>
</dbReference>
<dbReference type="InterPro" id="IPR008952">
    <property type="entry name" value="Tetraspanin_EC2_sf"/>
</dbReference>
<gene>
    <name evidence="8" type="primary">LOC108622419</name>
</gene>
<keyword evidence="3 6" id="KW-1133">Transmembrane helix</keyword>
<feature type="transmembrane region" description="Helical" evidence="6">
    <location>
        <begin position="136"/>
        <end position="156"/>
    </location>
</feature>
<evidence type="ECO:0000256" key="2">
    <source>
        <dbReference type="ARBA" id="ARBA00022692"/>
    </source>
</evidence>
<protein>
    <submittedName>
        <fullName evidence="8">Leukocyte surface antigen CD53-like</fullName>
    </submittedName>
</protein>
<dbReference type="Proteomes" id="UP000694925">
    <property type="component" value="Unplaced"/>
</dbReference>
<feature type="compositionally biased region" description="Acidic residues" evidence="5">
    <location>
        <begin position="17"/>
        <end position="28"/>
    </location>
</feature>
<evidence type="ECO:0000256" key="6">
    <source>
        <dbReference type="SAM" id="Phobius"/>
    </source>
</evidence>
<evidence type="ECO:0000256" key="3">
    <source>
        <dbReference type="ARBA" id="ARBA00022989"/>
    </source>
</evidence>
<keyword evidence="4 6" id="KW-0472">Membrane</keyword>
<evidence type="ECO:0000313" key="7">
    <source>
        <dbReference type="Proteomes" id="UP000694925"/>
    </source>
</evidence>
<dbReference type="GeneID" id="108622419"/>
<name>A0AAJ7RXM7_9HYME</name>
<evidence type="ECO:0000256" key="5">
    <source>
        <dbReference type="SAM" id="MobiDB-lite"/>
    </source>
</evidence>
<reference evidence="8" key="1">
    <citation type="submission" date="2025-08" db="UniProtKB">
        <authorList>
            <consortium name="RefSeq"/>
        </authorList>
    </citation>
    <scope>IDENTIFICATION</scope>
    <source>
        <tissue evidence="8">Whole body</tissue>
    </source>
</reference>
<dbReference type="AlphaFoldDB" id="A0AAJ7RXM7"/>
<feature type="transmembrane region" description="Helical" evidence="6">
    <location>
        <begin position="59"/>
        <end position="80"/>
    </location>
</feature>
<keyword evidence="2 6" id="KW-0812">Transmembrane</keyword>
<dbReference type="CDD" id="cd03127">
    <property type="entry name" value="tetraspanin_LEL"/>
    <property type="match status" value="1"/>
</dbReference>
<dbReference type="KEGG" id="ccal:108622419"/>
<evidence type="ECO:0000256" key="4">
    <source>
        <dbReference type="ARBA" id="ARBA00023136"/>
    </source>
</evidence>
<evidence type="ECO:0000256" key="1">
    <source>
        <dbReference type="ARBA" id="ARBA00004141"/>
    </source>
</evidence>